<dbReference type="PANTHER" id="PTHR33735:SF26">
    <property type="entry name" value="PTERIN-BINDING DOMAIN-CONTAINING PROTEIN"/>
    <property type="match status" value="1"/>
</dbReference>
<reference evidence="1 2" key="1">
    <citation type="journal article" date="2021" name="Nat. Commun.">
        <title>Incipient diploidization of the medicinal plant Perilla within 10,000 years.</title>
        <authorList>
            <person name="Zhang Y."/>
            <person name="Shen Q."/>
            <person name="Leng L."/>
            <person name="Zhang D."/>
            <person name="Chen S."/>
            <person name="Shi Y."/>
            <person name="Ning Z."/>
            <person name="Chen S."/>
        </authorList>
    </citation>
    <scope>NUCLEOTIDE SEQUENCE [LARGE SCALE GENOMIC DNA]</scope>
    <source>
        <strain evidence="2">cv. PC099</strain>
    </source>
</reference>
<dbReference type="PANTHER" id="PTHR33735">
    <property type="entry name" value="EXPRESSED PROTEIN"/>
    <property type="match status" value="1"/>
</dbReference>
<sequence>MSMASSSSIFIAQISAGSHTKHCTRFPALAWNPISRLSVSKCKNDELSFWGSKTRLQYDRSRSDQRNSFVVCANTAPGVPPPASGPPSSSHPMRWIIGFVVSFILPFFSSKWGPLSVIKNKLENAVQTVEDIVEAVEKVAERVDKIAEDIGDDLPQGKLRDLVEMVENVAEKTAKTADSLDNVIDKVQDAGDKMDDIVECVVKEAKNPSKGAKKD</sequence>
<gene>
    <name evidence="1" type="ORF">C2S53_006074</name>
</gene>
<dbReference type="Gene3D" id="1.10.287.950">
    <property type="entry name" value="Methyl-accepting chemotaxis protein"/>
    <property type="match status" value="1"/>
</dbReference>
<organism evidence="1 2">
    <name type="scientific">Perilla frutescens var. hirtella</name>
    <name type="common">Perilla citriodora</name>
    <name type="synonym">Perilla setoyensis</name>
    <dbReference type="NCBI Taxonomy" id="608512"/>
    <lineage>
        <taxon>Eukaryota</taxon>
        <taxon>Viridiplantae</taxon>
        <taxon>Streptophyta</taxon>
        <taxon>Embryophyta</taxon>
        <taxon>Tracheophyta</taxon>
        <taxon>Spermatophyta</taxon>
        <taxon>Magnoliopsida</taxon>
        <taxon>eudicotyledons</taxon>
        <taxon>Gunneridae</taxon>
        <taxon>Pentapetalae</taxon>
        <taxon>asterids</taxon>
        <taxon>lamiids</taxon>
        <taxon>Lamiales</taxon>
        <taxon>Lamiaceae</taxon>
        <taxon>Nepetoideae</taxon>
        <taxon>Elsholtzieae</taxon>
        <taxon>Perilla</taxon>
    </lineage>
</organism>
<accession>A0AAD4PBK9</accession>
<proteinExistence type="predicted"/>
<evidence type="ECO:0000313" key="2">
    <source>
        <dbReference type="Proteomes" id="UP001190926"/>
    </source>
</evidence>
<dbReference type="EMBL" id="SDAM02000063">
    <property type="protein sequence ID" value="KAH6832827.1"/>
    <property type="molecule type" value="Genomic_DNA"/>
</dbReference>
<comment type="caution">
    <text evidence="1">The sequence shown here is derived from an EMBL/GenBank/DDBJ whole genome shotgun (WGS) entry which is preliminary data.</text>
</comment>
<name>A0AAD4PBK9_PERFH</name>
<dbReference type="AlphaFoldDB" id="A0AAD4PBK9"/>
<protein>
    <submittedName>
        <fullName evidence="1">Uncharacterized protein</fullName>
    </submittedName>
</protein>
<keyword evidence="2" id="KW-1185">Reference proteome</keyword>
<evidence type="ECO:0000313" key="1">
    <source>
        <dbReference type="EMBL" id="KAH6832827.1"/>
    </source>
</evidence>
<dbReference type="Proteomes" id="UP001190926">
    <property type="component" value="Unassembled WGS sequence"/>
</dbReference>